<organism evidence="1 2">
    <name type="scientific">Caenispirillum salinarum AK4</name>
    <dbReference type="NCBI Taxonomy" id="1238182"/>
    <lineage>
        <taxon>Bacteria</taxon>
        <taxon>Pseudomonadati</taxon>
        <taxon>Pseudomonadota</taxon>
        <taxon>Alphaproteobacteria</taxon>
        <taxon>Rhodospirillales</taxon>
        <taxon>Novispirillaceae</taxon>
        <taxon>Caenispirillum</taxon>
    </lineage>
</organism>
<dbReference type="RefSeq" id="WP_009542160.1">
    <property type="nucleotide sequence ID" value="NZ_ANHY01000020.1"/>
</dbReference>
<gene>
    <name evidence="1" type="ORF">C882_1764</name>
</gene>
<evidence type="ECO:0000313" key="1">
    <source>
        <dbReference type="EMBL" id="EKV27262.1"/>
    </source>
</evidence>
<accession>K9GQ47</accession>
<sequence>MNLNTPTIAALNPPAAEDGGGIPAVPAGFTRLRVDVARGLPFRLPFGPDGFRAVLFLSSGQVRRWLTEPRDLVIARGADQGASAPAPVPGLPTSDAVLSALAESRSRPAPRILFIADGVAAGACPLVAGHRMLLPAVSAGPASAGVELMVLSFTLTSGAMAGPAVAGSRIDLAWRTLRDGSPAFDAQVCRESLRGRLSYLTGPKNKRERIAVEAESESSGTGAAAAVPGGLNWSLLHG</sequence>
<name>K9GQ47_9PROT</name>
<reference evidence="1 2" key="1">
    <citation type="journal article" date="2013" name="Genome Announc.">
        <title>Draft Genome Sequence of an Alphaproteobacterium, Caenispirillum salinarum AK4(T), Isolated from a Solar Saltern.</title>
        <authorList>
            <person name="Khatri I."/>
            <person name="Singh A."/>
            <person name="Korpole S."/>
            <person name="Pinnaka A.K."/>
            <person name="Subramanian S."/>
        </authorList>
    </citation>
    <scope>NUCLEOTIDE SEQUENCE [LARGE SCALE GENOMIC DNA]</scope>
    <source>
        <strain evidence="1 2">AK4</strain>
    </source>
</reference>
<keyword evidence="2" id="KW-1185">Reference proteome</keyword>
<dbReference type="EMBL" id="ANHY01000020">
    <property type="protein sequence ID" value="EKV27262.1"/>
    <property type="molecule type" value="Genomic_DNA"/>
</dbReference>
<dbReference type="AlphaFoldDB" id="K9GQ47"/>
<dbReference type="STRING" id="1238182.C882_1764"/>
<protein>
    <submittedName>
        <fullName evidence="1">Uncharacterized protein</fullName>
    </submittedName>
</protein>
<comment type="caution">
    <text evidence="1">The sequence shown here is derived from an EMBL/GenBank/DDBJ whole genome shotgun (WGS) entry which is preliminary data.</text>
</comment>
<evidence type="ECO:0000313" key="2">
    <source>
        <dbReference type="Proteomes" id="UP000009881"/>
    </source>
</evidence>
<proteinExistence type="predicted"/>
<dbReference type="Proteomes" id="UP000009881">
    <property type="component" value="Unassembled WGS sequence"/>
</dbReference>